<dbReference type="EMBL" id="GBRH01195890">
    <property type="protein sequence ID" value="JAE02006.1"/>
    <property type="molecule type" value="Transcribed_RNA"/>
</dbReference>
<proteinExistence type="predicted"/>
<organism evidence="1">
    <name type="scientific">Arundo donax</name>
    <name type="common">Giant reed</name>
    <name type="synonym">Donax arundinaceus</name>
    <dbReference type="NCBI Taxonomy" id="35708"/>
    <lineage>
        <taxon>Eukaryota</taxon>
        <taxon>Viridiplantae</taxon>
        <taxon>Streptophyta</taxon>
        <taxon>Embryophyta</taxon>
        <taxon>Tracheophyta</taxon>
        <taxon>Spermatophyta</taxon>
        <taxon>Magnoliopsida</taxon>
        <taxon>Liliopsida</taxon>
        <taxon>Poales</taxon>
        <taxon>Poaceae</taxon>
        <taxon>PACMAD clade</taxon>
        <taxon>Arundinoideae</taxon>
        <taxon>Arundineae</taxon>
        <taxon>Arundo</taxon>
    </lineage>
</organism>
<protein>
    <submittedName>
        <fullName evidence="1">Uncharacterized protein</fullName>
    </submittedName>
</protein>
<evidence type="ECO:0000313" key="1">
    <source>
        <dbReference type="EMBL" id="JAE02006.1"/>
    </source>
</evidence>
<dbReference type="AlphaFoldDB" id="A0A0A9EVU2"/>
<reference evidence="1" key="2">
    <citation type="journal article" date="2015" name="Data Brief">
        <title>Shoot transcriptome of the giant reed, Arundo donax.</title>
        <authorList>
            <person name="Barrero R.A."/>
            <person name="Guerrero F.D."/>
            <person name="Moolhuijzen P."/>
            <person name="Goolsby J.A."/>
            <person name="Tidwell J."/>
            <person name="Bellgard S.E."/>
            <person name="Bellgard M.I."/>
        </authorList>
    </citation>
    <scope>NUCLEOTIDE SEQUENCE</scope>
    <source>
        <tissue evidence="1">Shoot tissue taken approximately 20 cm above the soil surface</tissue>
    </source>
</reference>
<name>A0A0A9EVU2_ARUDO</name>
<sequence>MLYSAHMICENMSLPLLLPFSRPLLLANFTGSGSTRCALYTSPRCTNGTCSE</sequence>
<accession>A0A0A9EVU2</accession>
<reference evidence="1" key="1">
    <citation type="submission" date="2014-09" db="EMBL/GenBank/DDBJ databases">
        <authorList>
            <person name="Magalhaes I.L.F."/>
            <person name="Oliveira U."/>
            <person name="Santos F.R."/>
            <person name="Vidigal T.H.D.A."/>
            <person name="Brescovit A.D."/>
            <person name="Santos A.J."/>
        </authorList>
    </citation>
    <scope>NUCLEOTIDE SEQUENCE</scope>
    <source>
        <tissue evidence="1">Shoot tissue taken approximately 20 cm above the soil surface</tissue>
    </source>
</reference>